<proteinExistence type="inferred from homology"/>
<evidence type="ECO:0000256" key="11">
    <source>
        <dbReference type="ARBA" id="ARBA00066349"/>
    </source>
</evidence>
<dbReference type="Gene3D" id="2.40.37.20">
    <property type="entry name" value="D-serine dehydratase-like domain"/>
    <property type="match status" value="1"/>
</dbReference>
<comment type="cofactor">
    <cofactor evidence="1">
        <name>pyridoxal 5'-phosphate</name>
        <dbReference type="ChEBI" id="CHEBI:597326"/>
    </cofactor>
</comment>
<evidence type="ECO:0000259" key="14">
    <source>
        <dbReference type="SMART" id="SM01119"/>
    </source>
</evidence>
<organism evidence="15 16">
    <name type="scientific">Hanseniaspora guilliermondii</name>
    <dbReference type="NCBI Taxonomy" id="56406"/>
    <lineage>
        <taxon>Eukaryota</taxon>
        <taxon>Fungi</taxon>
        <taxon>Dikarya</taxon>
        <taxon>Ascomycota</taxon>
        <taxon>Saccharomycotina</taxon>
        <taxon>Saccharomycetes</taxon>
        <taxon>Saccharomycodales</taxon>
        <taxon>Saccharomycodaceae</taxon>
        <taxon>Hanseniaspora</taxon>
    </lineage>
</organism>
<sequence length="417" mass="47304">MNINDIRRDYIGKSITDLPSPNFIINKSKFAGNCASMRSNIKALEEKTNIRLKFRPHMKTHKTIEGLLLQLDNGKSSKSVLVSTLAEAEYILSDSRINTVVNEICYTLPVTQNAMFMNRLKKVADQVKLVLFIDNIEQLQYLKNNALLNSQKWNVFLKIDVGTQRAGIQHDNEDYLKEVFQKLALFSKSFDLYGIYAHAGHSYDCKDREAVSNVLIEELKSVIEVAEFQSKQNFFDKKLVLSIGGTPTIKAIEDGHIDFLKLLLSVDKEKFELELHCGNYCMLDLQQASTKVSKESDIAGYVLSSVVSNYPLRNESLCNAGVLALTRETSSYKGHGIVFEIEEFLNLKDSFEILPNQCCINRISQEHGIIKDKLLKIGQGLVIIPQHACIVAARYPFYVITDENYKVTDIWVPCKGW</sequence>
<dbReference type="Pfam" id="PF01168">
    <property type="entry name" value="Ala_racemase_N"/>
    <property type="match status" value="1"/>
</dbReference>
<dbReference type="GO" id="GO:0008721">
    <property type="term" value="F:D-serine ammonia-lyase activity"/>
    <property type="evidence" value="ECO:0007669"/>
    <property type="project" value="UniProtKB-EC"/>
</dbReference>
<comment type="cofactor">
    <cofactor evidence="2">
        <name>Zn(2+)</name>
        <dbReference type="ChEBI" id="CHEBI:29105"/>
    </cofactor>
</comment>
<evidence type="ECO:0000313" key="15">
    <source>
        <dbReference type="EMBL" id="SGZ39211.1"/>
    </source>
</evidence>
<dbReference type="InterPro" id="IPR042208">
    <property type="entry name" value="D-ser_dehydrat-like_sf"/>
</dbReference>
<keyword evidence="16" id="KW-1185">Reference proteome</keyword>
<dbReference type="GO" id="GO:0009636">
    <property type="term" value="P:response to toxic substance"/>
    <property type="evidence" value="ECO:0007669"/>
    <property type="project" value="UniProtKB-KW"/>
</dbReference>
<dbReference type="Pfam" id="PF14031">
    <property type="entry name" value="D-ser_dehydrat"/>
    <property type="match status" value="1"/>
</dbReference>
<dbReference type="PANTHER" id="PTHR28004:SF2">
    <property type="entry name" value="D-SERINE DEHYDRATASE"/>
    <property type="match status" value="1"/>
</dbReference>
<feature type="domain" description="D-serine dehydratase-like" evidence="14">
    <location>
        <begin position="299"/>
        <end position="402"/>
    </location>
</feature>
<dbReference type="Gene3D" id="3.20.20.10">
    <property type="entry name" value="Alanine racemase"/>
    <property type="match status" value="1"/>
</dbReference>
<evidence type="ECO:0000256" key="6">
    <source>
        <dbReference type="ARBA" id="ARBA00022833"/>
    </source>
</evidence>
<evidence type="ECO:0000313" key="16">
    <source>
        <dbReference type="Proteomes" id="UP000183365"/>
    </source>
</evidence>
<reference evidence="16" key="1">
    <citation type="submission" date="2016-11" db="EMBL/GenBank/DDBJ databases">
        <authorList>
            <person name="Guldener U."/>
        </authorList>
    </citation>
    <scope>NUCLEOTIDE SEQUENCE [LARGE SCALE GENOMIC DNA]</scope>
</reference>
<dbReference type="InterPro" id="IPR001608">
    <property type="entry name" value="Ala_racemase_N"/>
</dbReference>
<keyword evidence="4" id="KW-0216">Detoxification</keyword>
<dbReference type="FunFam" id="3.20.20.10:FF:000016">
    <property type="entry name" value="D-serine dehydratase"/>
    <property type="match status" value="1"/>
</dbReference>
<keyword evidence="6" id="KW-0862">Zinc</keyword>
<dbReference type="EC" id="4.3.1.18" evidence="11"/>
<name>A0A1L0B2P4_9ASCO</name>
<dbReference type="SUPFAM" id="SSF51419">
    <property type="entry name" value="PLP-binding barrel"/>
    <property type="match status" value="1"/>
</dbReference>
<comment type="function">
    <text evidence="10">Catalyzes the conversion of D-serine to pyruvate and ammonia. May play a role in D-serine detoxification.</text>
</comment>
<dbReference type="PANTHER" id="PTHR28004">
    <property type="entry name" value="ZGC:162816-RELATED"/>
    <property type="match status" value="1"/>
</dbReference>
<dbReference type="InterPro" id="IPR026956">
    <property type="entry name" value="D-ser_dehydrat-like_dom"/>
</dbReference>
<dbReference type="Proteomes" id="UP000183365">
    <property type="component" value="Unassembled WGS sequence"/>
</dbReference>
<dbReference type="InterPro" id="IPR051466">
    <property type="entry name" value="D-amino_acid_metab_enzyme"/>
</dbReference>
<evidence type="ECO:0000256" key="3">
    <source>
        <dbReference type="ARBA" id="ARBA00005323"/>
    </source>
</evidence>
<evidence type="ECO:0000256" key="10">
    <source>
        <dbReference type="ARBA" id="ARBA00055764"/>
    </source>
</evidence>
<evidence type="ECO:0000256" key="9">
    <source>
        <dbReference type="ARBA" id="ARBA00051198"/>
    </source>
</evidence>
<dbReference type="AlphaFoldDB" id="A0A1L0B2P4"/>
<protein>
    <recommendedName>
        <fullName evidence="12">D-serine dehydratase</fullName>
        <ecNumber evidence="11">4.3.1.18</ecNumber>
    </recommendedName>
    <alternativeName>
        <fullName evidence="13">D-serine deaminase</fullName>
    </alternativeName>
</protein>
<dbReference type="OrthoDB" id="20198at2759"/>
<keyword evidence="5" id="KW-0479">Metal-binding</keyword>
<evidence type="ECO:0000256" key="12">
    <source>
        <dbReference type="ARBA" id="ARBA00069616"/>
    </source>
</evidence>
<keyword evidence="7" id="KW-0663">Pyridoxal phosphate</keyword>
<dbReference type="GO" id="GO:0036088">
    <property type="term" value="P:D-serine catabolic process"/>
    <property type="evidence" value="ECO:0007669"/>
    <property type="project" value="TreeGrafter"/>
</dbReference>
<evidence type="ECO:0000256" key="5">
    <source>
        <dbReference type="ARBA" id="ARBA00022723"/>
    </source>
</evidence>
<evidence type="ECO:0000256" key="7">
    <source>
        <dbReference type="ARBA" id="ARBA00022898"/>
    </source>
</evidence>
<dbReference type="EMBL" id="FQNF01000019">
    <property type="protein sequence ID" value="SGZ39211.1"/>
    <property type="molecule type" value="Genomic_DNA"/>
</dbReference>
<evidence type="ECO:0000256" key="2">
    <source>
        <dbReference type="ARBA" id="ARBA00001947"/>
    </source>
</evidence>
<dbReference type="InterPro" id="IPR029066">
    <property type="entry name" value="PLP-binding_barrel"/>
</dbReference>
<evidence type="ECO:0000256" key="13">
    <source>
        <dbReference type="ARBA" id="ARBA00075219"/>
    </source>
</evidence>
<evidence type="ECO:0000256" key="4">
    <source>
        <dbReference type="ARBA" id="ARBA00022575"/>
    </source>
</evidence>
<evidence type="ECO:0000256" key="8">
    <source>
        <dbReference type="ARBA" id="ARBA00023239"/>
    </source>
</evidence>
<accession>A0A1L0B2P4</accession>
<comment type="similarity">
    <text evidence="3">Belongs to the DSD1 family.</text>
</comment>
<dbReference type="VEuPathDB" id="FungiDB:HGUI_01411"/>
<dbReference type="GO" id="GO:0046872">
    <property type="term" value="F:metal ion binding"/>
    <property type="evidence" value="ECO:0007669"/>
    <property type="project" value="UniProtKB-KW"/>
</dbReference>
<keyword evidence="8" id="KW-0456">Lyase</keyword>
<gene>
    <name evidence="15" type="ORF">HGUI_01411</name>
</gene>
<comment type="catalytic activity">
    <reaction evidence="9">
        <text>D-serine = pyruvate + NH4(+)</text>
        <dbReference type="Rhea" id="RHEA:13977"/>
        <dbReference type="ChEBI" id="CHEBI:15361"/>
        <dbReference type="ChEBI" id="CHEBI:28938"/>
        <dbReference type="ChEBI" id="CHEBI:35247"/>
        <dbReference type="EC" id="4.3.1.18"/>
    </reaction>
    <physiologicalReaction direction="left-to-right" evidence="9">
        <dbReference type="Rhea" id="RHEA:13978"/>
    </physiologicalReaction>
</comment>
<evidence type="ECO:0000256" key="1">
    <source>
        <dbReference type="ARBA" id="ARBA00001933"/>
    </source>
</evidence>
<dbReference type="SMART" id="SM01119">
    <property type="entry name" value="D-ser_dehydrat"/>
    <property type="match status" value="1"/>
</dbReference>